<evidence type="ECO:0000256" key="1">
    <source>
        <dbReference type="SAM" id="SignalP"/>
    </source>
</evidence>
<feature type="signal peptide" evidence="1">
    <location>
        <begin position="1"/>
        <end position="15"/>
    </location>
</feature>
<reference evidence="2" key="1">
    <citation type="submission" date="2018-02" db="EMBL/GenBank/DDBJ databases">
        <title>Rhizophora mucronata_Transcriptome.</title>
        <authorList>
            <person name="Meera S.P."/>
            <person name="Sreeshan A."/>
            <person name="Augustine A."/>
        </authorList>
    </citation>
    <scope>NUCLEOTIDE SEQUENCE</scope>
    <source>
        <tissue evidence="2">Leaf</tissue>
    </source>
</reference>
<dbReference type="EMBL" id="GGEC01072959">
    <property type="protein sequence ID" value="MBX53443.1"/>
    <property type="molecule type" value="Transcribed_RNA"/>
</dbReference>
<dbReference type="AlphaFoldDB" id="A0A2P2PFD3"/>
<proteinExistence type="predicted"/>
<organism evidence="2">
    <name type="scientific">Rhizophora mucronata</name>
    <name type="common">Asiatic mangrove</name>
    <dbReference type="NCBI Taxonomy" id="61149"/>
    <lineage>
        <taxon>Eukaryota</taxon>
        <taxon>Viridiplantae</taxon>
        <taxon>Streptophyta</taxon>
        <taxon>Embryophyta</taxon>
        <taxon>Tracheophyta</taxon>
        <taxon>Spermatophyta</taxon>
        <taxon>Magnoliopsida</taxon>
        <taxon>eudicotyledons</taxon>
        <taxon>Gunneridae</taxon>
        <taxon>Pentapetalae</taxon>
        <taxon>rosids</taxon>
        <taxon>fabids</taxon>
        <taxon>Malpighiales</taxon>
        <taxon>Rhizophoraceae</taxon>
        <taxon>Rhizophora</taxon>
    </lineage>
</organism>
<sequence>MKTIPFASTLQRLLAAQLSTLAQTTLLKPDPIWCLD</sequence>
<feature type="chain" id="PRO_5015144414" evidence="1">
    <location>
        <begin position="16"/>
        <end position="36"/>
    </location>
</feature>
<evidence type="ECO:0000313" key="2">
    <source>
        <dbReference type="EMBL" id="MBX53443.1"/>
    </source>
</evidence>
<name>A0A2P2PFD3_RHIMU</name>
<accession>A0A2P2PFD3</accession>
<keyword evidence="1" id="KW-0732">Signal</keyword>
<protein>
    <submittedName>
        <fullName evidence="2">Uncharacterized protein</fullName>
    </submittedName>
</protein>